<reference evidence="1 2" key="1">
    <citation type="submission" date="2019-04" db="EMBL/GenBank/DDBJ databases">
        <title>Lampropedia sp YIM MLB12 draf genome.</title>
        <authorList>
            <person name="Wang Y.-X."/>
        </authorList>
    </citation>
    <scope>NUCLEOTIDE SEQUENCE [LARGE SCALE GENOMIC DNA]</scope>
    <source>
        <strain evidence="1 2">YIM MLB12</strain>
    </source>
</reference>
<organism evidence="1 2">
    <name type="scientific">Lampropedia aestuarii</name>
    <dbReference type="NCBI Taxonomy" id="2562762"/>
    <lineage>
        <taxon>Bacteria</taxon>
        <taxon>Pseudomonadati</taxon>
        <taxon>Pseudomonadota</taxon>
        <taxon>Betaproteobacteria</taxon>
        <taxon>Burkholderiales</taxon>
        <taxon>Comamonadaceae</taxon>
        <taxon>Lampropedia</taxon>
    </lineage>
</organism>
<comment type="caution">
    <text evidence="1">The sequence shown here is derived from an EMBL/GenBank/DDBJ whole genome shotgun (WGS) entry which is preliminary data.</text>
</comment>
<evidence type="ECO:0000313" key="1">
    <source>
        <dbReference type="EMBL" id="THJ30810.1"/>
    </source>
</evidence>
<proteinExistence type="predicted"/>
<dbReference type="OrthoDB" id="8719074at2"/>
<protein>
    <submittedName>
        <fullName evidence="1">DUF3088 domain-containing protein</fullName>
    </submittedName>
</protein>
<sequence>MYNTGAPAPPHSPSCSRTKRHYVRSCPFLLQPGFDDEKQPGKKFFCPSSTLIEGVLAVYPQLKKITVERVPFPRPRQAVIAAAAKANQGRSRVSGKEPLAAYLAETYGIDGAH</sequence>
<dbReference type="EMBL" id="SSWX01000033">
    <property type="protein sequence ID" value="THJ30810.1"/>
    <property type="molecule type" value="Genomic_DNA"/>
</dbReference>
<keyword evidence="2" id="KW-1185">Reference proteome</keyword>
<dbReference type="InterPro" id="IPR021439">
    <property type="entry name" value="DUF3088"/>
</dbReference>
<dbReference type="Proteomes" id="UP000306236">
    <property type="component" value="Unassembled WGS sequence"/>
</dbReference>
<name>A0A4S5BF17_9BURK</name>
<dbReference type="Pfam" id="PF11287">
    <property type="entry name" value="DUF3088"/>
    <property type="match status" value="1"/>
</dbReference>
<dbReference type="AlphaFoldDB" id="A0A4S5BF17"/>
<gene>
    <name evidence="1" type="ORF">E8K88_16990</name>
</gene>
<evidence type="ECO:0000313" key="2">
    <source>
        <dbReference type="Proteomes" id="UP000306236"/>
    </source>
</evidence>
<accession>A0A4S5BF17</accession>